<comment type="caution">
    <text evidence="2">The sequence shown here is derived from an EMBL/GenBank/DDBJ whole genome shotgun (WGS) entry which is preliminary data.</text>
</comment>
<dbReference type="Proteomes" id="UP001310290">
    <property type="component" value="Unassembled WGS sequence"/>
</dbReference>
<accession>A0ABU8AY93</accession>
<evidence type="ECO:0000256" key="1">
    <source>
        <dbReference type="SAM" id="MobiDB-lite"/>
    </source>
</evidence>
<reference evidence="2" key="1">
    <citation type="submission" date="2023-04" db="EMBL/GenBank/DDBJ databases">
        <title>Genomic diversity of scab-causing Streptomyces spp. in the province of Quebec, Canada.</title>
        <authorList>
            <person name="Biessy A."/>
            <person name="Cadieux M."/>
            <person name="Ciotola M."/>
            <person name="Filion M."/>
        </authorList>
    </citation>
    <scope>NUCLEOTIDE SEQUENCE</scope>
    <source>
        <strain evidence="2">B21-115</strain>
    </source>
</reference>
<organism evidence="2 3">
    <name type="scientific">Streptomyces bottropensis</name>
    <dbReference type="NCBI Taxonomy" id="42235"/>
    <lineage>
        <taxon>Bacteria</taxon>
        <taxon>Bacillati</taxon>
        <taxon>Actinomycetota</taxon>
        <taxon>Actinomycetes</taxon>
        <taxon>Kitasatosporales</taxon>
        <taxon>Streptomycetaceae</taxon>
        <taxon>Streptomyces</taxon>
    </lineage>
</organism>
<feature type="region of interest" description="Disordered" evidence="1">
    <location>
        <begin position="45"/>
        <end position="66"/>
    </location>
</feature>
<evidence type="ECO:0000313" key="2">
    <source>
        <dbReference type="EMBL" id="MEH0638316.1"/>
    </source>
</evidence>
<keyword evidence="3" id="KW-1185">Reference proteome</keyword>
<evidence type="ECO:0000313" key="3">
    <source>
        <dbReference type="Proteomes" id="UP001310290"/>
    </source>
</evidence>
<proteinExistence type="predicted"/>
<sequence length="66" mass="7402">MTRRVAISEASTSWLSAARLTEVVRLPGTTVGERHLCRPLRLPRARRRRPAPGTEPVAQIARDDIE</sequence>
<dbReference type="EMBL" id="JARULZ010000002">
    <property type="protein sequence ID" value="MEH0638316.1"/>
    <property type="molecule type" value="Genomic_DNA"/>
</dbReference>
<dbReference type="RefSeq" id="WP_334661638.1">
    <property type="nucleotide sequence ID" value="NZ_JARULZ010000002.1"/>
</dbReference>
<name>A0ABU8AY93_9ACTN</name>
<protein>
    <submittedName>
        <fullName evidence="2">Uncharacterized protein</fullName>
    </submittedName>
</protein>
<gene>
    <name evidence="2" type="ORF">QBA35_34310</name>
</gene>